<evidence type="ECO:0008006" key="9">
    <source>
        <dbReference type="Google" id="ProtNLM"/>
    </source>
</evidence>
<feature type="chain" id="PRO_5035436503" description="Serine peptidase" evidence="6">
    <location>
        <begin position="24"/>
        <end position="546"/>
    </location>
</feature>
<keyword evidence="2" id="KW-0645">Protease</keyword>
<keyword evidence="5" id="KW-0325">Glycoprotein</keyword>
<dbReference type="GO" id="GO:0008239">
    <property type="term" value="F:dipeptidyl-peptidase activity"/>
    <property type="evidence" value="ECO:0007669"/>
    <property type="project" value="TreeGrafter"/>
</dbReference>
<evidence type="ECO:0000313" key="8">
    <source>
        <dbReference type="Proteomes" id="UP000811619"/>
    </source>
</evidence>
<gene>
    <name evidence="7" type="ORF">E4U42_007097</name>
</gene>
<keyword evidence="4" id="KW-0378">Hydrolase</keyword>
<keyword evidence="3 6" id="KW-0732">Signal</keyword>
<evidence type="ECO:0000256" key="6">
    <source>
        <dbReference type="SAM" id="SignalP"/>
    </source>
</evidence>
<dbReference type="PANTHER" id="PTHR11010">
    <property type="entry name" value="PROTEASE S28 PRO-X CARBOXYPEPTIDASE-RELATED"/>
    <property type="match status" value="1"/>
</dbReference>
<evidence type="ECO:0000313" key="7">
    <source>
        <dbReference type="EMBL" id="KAG5917833.1"/>
    </source>
</evidence>
<evidence type="ECO:0000256" key="4">
    <source>
        <dbReference type="ARBA" id="ARBA00022801"/>
    </source>
</evidence>
<dbReference type="AlphaFoldDB" id="A0A8K0J267"/>
<dbReference type="InterPro" id="IPR008758">
    <property type="entry name" value="Peptidase_S28"/>
</dbReference>
<dbReference type="GO" id="GO:0070008">
    <property type="term" value="F:serine-type exopeptidase activity"/>
    <property type="evidence" value="ECO:0007669"/>
    <property type="project" value="InterPro"/>
</dbReference>
<dbReference type="InterPro" id="IPR029058">
    <property type="entry name" value="AB_hydrolase_fold"/>
</dbReference>
<dbReference type="Gene3D" id="3.40.50.1820">
    <property type="entry name" value="alpha/beta hydrolase"/>
    <property type="match status" value="2"/>
</dbReference>
<evidence type="ECO:0000256" key="5">
    <source>
        <dbReference type="ARBA" id="ARBA00023180"/>
    </source>
</evidence>
<keyword evidence="8" id="KW-1185">Reference proteome</keyword>
<feature type="signal peptide" evidence="6">
    <location>
        <begin position="1"/>
        <end position="23"/>
    </location>
</feature>
<dbReference type="GO" id="GO:0006508">
    <property type="term" value="P:proteolysis"/>
    <property type="evidence" value="ECO:0007669"/>
    <property type="project" value="UniProtKB-KW"/>
</dbReference>
<dbReference type="SUPFAM" id="SSF53474">
    <property type="entry name" value="alpha/beta-Hydrolases"/>
    <property type="match status" value="1"/>
</dbReference>
<name>A0A8K0J267_9HYPO</name>
<organism evidence="7 8">
    <name type="scientific">Claviceps africana</name>
    <dbReference type="NCBI Taxonomy" id="83212"/>
    <lineage>
        <taxon>Eukaryota</taxon>
        <taxon>Fungi</taxon>
        <taxon>Dikarya</taxon>
        <taxon>Ascomycota</taxon>
        <taxon>Pezizomycotina</taxon>
        <taxon>Sordariomycetes</taxon>
        <taxon>Hypocreomycetidae</taxon>
        <taxon>Hypocreales</taxon>
        <taxon>Clavicipitaceae</taxon>
        <taxon>Claviceps</taxon>
    </lineage>
</organism>
<protein>
    <recommendedName>
        <fullName evidence="9">Serine peptidase</fullName>
    </recommendedName>
</protein>
<proteinExistence type="inferred from homology"/>
<dbReference type="EMBL" id="SRPY01000781">
    <property type="protein sequence ID" value="KAG5917833.1"/>
    <property type="molecule type" value="Genomic_DNA"/>
</dbReference>
<comment type="caution">
    <text evidence="7">The sequence shown here is derived from an EMBL/GenBank/DDBJ whole genome shotgun (WGS) entry which is preliminary data.</text>
</comment>
<dbReference type="PANTHER" id="PTHR11010:SF23">
    <property type="entry name" value="SERINE PEPTIDASE"/>
    <property type="match status" value="1"/>
</dbReference>
<evidence type="ECO:0000256" key="1">
    <source>
        <dbReference type="ARBA" id="ARBA00011079"/>
    </source>
</evidence>
<evidence type="ECO:0000256" key="2">
    <source>
        <dbReference type="ARBA" id="ARBA00022670"/>
    </source>
</evidence>
<sequence length="546" mass="61447">MHSLACFGAIASTLLLLLHPAEAGKDIRPRRPPPPEDFDLEVGLDSAESHGSIKSATFQQLIDHRNPGLGTFSQRYWYNDKWYAGPGAPIVLRAPEESDGWDGFLLNTTQSGMFGQTNRAAVIHVEHRYYGESSPFANLTVANLQHLTLDNAIQDLVYFANNVVFPFDKKRSSSPDKAPWVLTGCSYAGALTAWIYRLAPGTFWAYHCSSAVVEAIPDFWEYYAPVEAAMPRNCSKDVKSVVKHIDQVLSSDDVGAKYALKKRFALQGLSHNNDFVVALEFAFASWQGTSFIPPKTQSRFFQFCDYVENVFPETKTHHVPGPEGVGLEKALNGWARWTSEVFVPGWCGDYDYWQGDNKTVACFDYNNDQNPFYHDLSIENQADRQWKWLLCNEAFEWWRVQGPPGVDPGLVSKFADLAYTRMMCEKMFPWDGKYAVGLDAGRSAATVNKMTGGWDFGKTKRLMWTAGEYDPWRPATVAADRRPGGPLPSSPEAPVWVIPKAAHCSDAYTKAVQYNADFARIFNEILVKMKSWVDEFYVEKNVARPL</sequence>
<dbReference type="Proteomes" id="UP000811619">
    <property type="component" value="Unassembled WGS sequence"/>
</dbReference>
<reference evidence="7" key="1">
    <citation type="journal article" date="2020" name="bioRxiv">
        <title>Whole genome comparisons of ergot fungi reveals the divergence and evolution of species within the genus Claviceps are the result of varying mechanisms driving genome evolution and host range expansion.</title>
        <authorList>
            <person name="Wyka S.A."/>
            <person name="Mondo S.J."/>
            <person name="Liu M."/>
            <person name="Dettman J."/>
            <person name="Nalam V."/>
            <person name="Broders K.D."/>
        </authorList>
    </citation>
    <scope>NUCLEOTIDE SEQUENCE</scope>
    <source>
        <strain evidence="7">CCC 489</strain>
    </source>
</reference>
<accession>A0A8K0J267</accession>
<dbReference type="OrthoDB" id="1735038at2759"/>
<dbReference type="Pfam" id="PF05577">
    <property type="entry name" value="Peptidase_S28"/>
    <property type="match status" value="2"/>
</dbReference>
<comment type="similarity">
    <text evidence="1">Belongs to the peptidase S28 family.</text>
</comment>
<evidence type="ECO:0000256" key="3">
    <source>
        <dbReference type="ARBA" id="ARBA00022729"/>
    </source>
</evidence>